<keyword evidence="4" id="KW-1185">Reference proteome</keyword>
<organism evidence="3 4">
    <name type="scientific">Aspergillus sclerotioniger CBS 115572</name>
    <dbReference type="NCBI Taxonomy" id="1450535"/>
    <lineage>
        <taxon>Eukaryota</taxon>
        <taxon>Fungi</taxon>
        <taxon>Dikarya</taxon>
        <taxon>Ascomycota</taxon>
        <taxon>Pezizomycotina</taxon>
        <taxon>Eurotiomycetes</taxon>
        <taxon>Eurotiomycetidae</taxon>
        <taxon>Eurotiales</taxon>
        <taxon>Aspergillaceae</taxon>
        <taxon>Aspergillus</taxon>
        <taxon>Aspergillus subgen. Circumdati</taxon>
    </lineage>
</organism>
<sequence>MADLQCMHLPRGRFVNTRSIASAGQPSTHQKATREPDEQTSTTKTFKFITLPVKIRHLIWEATFPEPRIIGHRTAAVENNTARELIHYLGVLGSVETYSHANYLDILNHSVIERCSNPITLQICRESRLFTLRTYIPMMNGIYTYGSFYFDPRRDILLLCWDFEHHRPTLESCYGTQMRYFENVMVDGHFWVQSYSTYYERAVATIRPNPEGGISWLFEAMYDAWGVHLDACRVTAAVKFVSVILSRVEVFTRLHGRPMLVENTRKMVVQEFFEDVESEDGVKKVSLGIRGREMAFYIYLSFVEMNFWDDGDDCTIDAVHLCDCDRHSIED</sequence>
<feature type="domain" description="2EXR" evidence="2">
    <location>
        <begin position="47"/>
        <end position="157"/>
    </location>
</feature>
<dbReference type="AlphaFoldDB" id="A0A317XE16"/>
<dbReference type="PANTHER" id="PTHR35910:SF6">
    <property type="entry name" value="2EXR DOMAIN-CONTAINING PROTEIN"/>
    <property type="match status" value="1"/>
</dbReference>
<dbReference type="Pfam" id="PF20150">
    <property type="entry name" value="2EXR"/>
    <property type="match status" value="1"/>
</dbReference>
<accession>A0A317XE16</accession>
<proteinExistence type="predicted"/>
<feature type="region of interest" description="Disordered" evidence="1">
    <location>
        <begin position="21"/>
        <end position="41"/>
    </location>
</feature>
<dbReference type="PANTHER" id="PTHR35910">
    <property type="entry name" value="2EXR DOMAIN-CONTAINING PROTEIN"/>
    <property type="match status" value="1"/>
</dbReference>
<dbReference type="GeneID" id="37108153"/>
<dbReference type="EMBL" id="MSFK01000001">
    <property type="protein sequence ID" value="PWY96743.1"/>
    <property type="molecule type" value="Genomic_DNA"/>
</dbReference>
<comment type="caution">
    <text evidence="3">The sequence shown here is derived from an EMBL/GenBank/DDBJ whole genome shotgun (WGS) entry which is preliminary data.</text>
</comment>
<evidence type="ECO:0000259" key="2">
    <source>
        <dbReference type="Pfam" id="PF20150"/>
    </source>
</evidence>
<protein>
    <recommendedName>
        <fullName evidence="2">2EXR domain-containing protein</fullName>
    </recommendedName>
</protein>
<dbReference type="Proteomes" id="UP000246702">
    <property type="component" value="Unassembled WGS sequence"/>
</dbReference>
<gene>
    <name evidence="3" type="ORF">BO94DRAFT_18606</name>
</gene>
<dbReference type="STRING" id="1450535.A0A317XE16"/>
<dbReference type="RefSeq" id="XP_025473504.1">
    <property type="nucleotide sequence ID" value="XM_025606010.1"/>
</dbReference>
<dbReference type="InterPro" id="IPR045518">
    <property type="entry name" value="2EXR"/>
</dbReference>
<feature type="compositionally biased region" description="Polar residues" evidence="1">
    <location>
        <begin position="21"/>
        <end position="30"/>
    </location>
</feature>
<name>A0A317XE16_9EURO</name>
<evidence type="ECO:0000256" key="1">
    <source>
        <dbReference type="SAM" id="MobiDB-lite"/>
    </source>
</evidence>
<dbReference type="OrthoDB" id="2142759at2759"/>
<reference evidence="3 4" key="1">
    <citation type="submission" date="2016-12" db="EMBL/GenBank/DDBJ databases">
        <title>The genomes of Aspergillus section Nigri reveals drivers in fungal speciation.</title>
        <authorList>
            <consortium name="DOE Joint Genome Institute"/>
            <person name="Vesth T.C."/>
            <person name="Nybo J."/>
            <person name="Theobald S."/>
            <person name="Brandl J."/>
            <person name="Frisvad J.C."/>
            <person name="Nielsen K.F."/>
            <person name="Lyhne E.K."/>
            <person name="Kogle M.E."/>
            <person name="Kuo A."/>
            <person name="Riley R."/>
            <person name="Clum A."/>
            <person name="Nolan M."/>
            <person name="Lipzen A."/>
            <person name="Salamov A."/>
            <person name="Henrissat B."/>
            <person name="Wiebenga A."/>
            <person name="De Vries R.P."/>
            <person name="Grigoriev I.V."/>
            <person name="Mortensen U.H."/>
            <person name="Andersen M.R."/>
            <person name="Baker S.E."/>
        </authorList>
    </citation>
    <scope>NUCLEOTIDE SEQUENCE [LARGE SCALE GENOMIC DNA]</scope>
    <source>
        <strain evidence="3 4">CBS 115572</strain>
    </source>
</reference>
<evidence type="ECO:0000313" key="3">
    <source>
        <dbReference type="EMBL" id="PWY96743.1"/>
    </source>
</evidence>
<evidence type="ECO:0000313" key="4">
    <source>
        <dbReference type="Proteomes" id="UP000246702"/>
    </source>
</evidence>